<sequence length="103" mass="11587">MASMSSQAKWKRGQQSQNQIPKGTHVTEEFDPKGEPIAPLGISAKYRNTLGAIVRDTLHDIITTDNWKLVPQSRKEVLWAEVQESFQFPEGQANMAKKYALTS</sequence>
<gene>
    <name evidence="2" type="ORF">C2845_PM02G17550</name>
</gene>
<name>A0A3L6SDV1_PANMI</name>
<organism evidence="2 3">
    <name type="scientific">Panicum miliaceum</name>
    <name type="common">Proso millet</name>
    <name type="synonym">Broomcorn millet</name>
    <dbReference type="NCBI Taxonomy" id="4540"/>
    <lineage>
        <taxon>Eukaryota</taxon>
        <taxon>Viridiplantae</taxon>
        <taxon>Streptophyta</taxon>
        <taxon>Embryophyta</taxon>
        <taxon>Tracheophyta</taxon>
        <taxon>Spermatophyta</taxon>
        <taxon>Magnoliopsida</taxon>
        <taxon>Liliopsida</taxon>
        <taxon>Poales</taxon>
        <taxon>Poaceae</taxon>
        <taxon>PACMAD clade</taxon>
        <taxon>Panicoideae</taxon>
        <taxon>Panicodae</taxon>
        <taxon>Paniceae</taxon>
        <taxon>Panicinae</taxon>
        <taxon>Panicum</taxon>
        <taxon>Panicum sect. Panicum</taxon>
    </lineage>
</organism>
<feature type="compositionally biased region" description="Basic and acidic residues" evidence="1">
    <location>
        <begin position="25"/>
        <end position="34"/>
    </location>
</feature>
<comment type="caution">
    <text evidence="2">The sequence shown here is derived from an EMBL/GenBank/DDBJ whole genome shotgun (WGS) entry which is preliminary data.</text>
</comment>
<feature type="compositionally biased region" description="Polar residues" evidence="1">
    <location>
        <begin position="1"/>
        <end position="21"/>
    </location>
</feature>
<feature type="region of interest" description="Disordered" evidence="1">
    <location>
        <begin position="1"/>
        <end position="38"/>
    </location>
</feature>
<evidence type="ECO:0000256" key="1">
    <source>
        <dbReference type="SAM" id="MobiDB-lite"/>
    </source>
</evidence>
<evidence type="ECO:0000313" key="3">
    <source>
        <dbReference type="Proteomes" id="UP000275267"/>
    </source>
</evidence>
<dbReference type="EMBL" id="PQIB02000005">
    <property type="protein sequence ID" value="RLN19181.1"/>
    <property type="molecule type" value="Genomic_DNA"/>
</dbReference>
<dbReference type="OrthoDB" id="10439449at2759"/>
<keyword evidence="3" id="KW-1185">Reference proteome</keyword>
<evidence type="ECO:0000313" key="2">
    <source>
        <dbReference type="EMBL" id="RLN19181.1"/>
    </source>
</evidence>
<accession>A0A3L6SDV1</accession>
<dbReference type="AlphaFoldDB" id="A0A3L6SDV1"/>
<proteinExistence type="predicted"/>
<protein>
    <submittedName>
        <fullName evidence="2">Uncharacterized protein</fullName>
    </submittedName>
</protein>
<dbReference type="Proteomes" id="UP000275267">
    <property type="component" value="Unassembled WGS sequence"/>
</dbReference>
<reference evidence="3" key="1">
    <citation type="journal article" date="2019" name="Nat. Commun.">
        <title>The genome of broomcorn millet.</title>
        <authorList>
            <person name="Zou C."/>
            <person name="Miki D."/>
            <person name="Li D."/>
            <person name="Tang Q."/>
            <person name="Xiao L."/>
            <person name="Rajput S."/>
            <person name="Deng P."/>
            <person name="Jia W."/>
            <person name="Huang R."/>
            <person name="Zhang M."/>
            <person name="Sun Y."/>
            <person name="Hu J."/>
            <person name="Fu X."/>
            <person name="Schnable P.S."/>
            <person name="Li F."/>
            <person name="Zhang H."/>
            <person name="Feng B."/>
            <person name="Zhu X."/>
            <person name="Liu R."/>
            <person name="Schnable J.C."/>
            <person name="Zhu J.-K."/>
            <person name="Zhang H."/>
        </authorList>
    </citation>
    <scope>NUCLEOTIDE SEQUENCE [LARGE SCALE GENOMIC DNA]</scope>
</reference>